<feature type="region of interest" description="Disordered" evidence="1">
    <location>
        <begin position="39"/>
        <end position="63"/>
    </location>
</feature>
<name>A0A4R4V6W4_9ACTN</name>
<dbReference type="SUPFAM" id="SSF53850">
    <property type="entry name" value="Periplasmic binding protein-like II"/>
    <property type="match status" value="1"/>
</dbReference>
<dbReference type="EMBL" id="SMKO01000090">
    <property type="protein sequence ID" value="TDD00622.1"/>
    <property type="molecule type" value="Genomic_DNA"/>
</dbReference>
<evidence type="ECO:0000256" key="1">
    <source>
        <dbReference type="SAM" id="MobiDB-lite"/>
    </source>
</evidence>
<reference evidence="2 3" key="1">
    <citation type="submission" date="2019-03" db="EMBL/GenBank/DDBJ databases">
        <title>Draft genome sequences of novel Actinobacteria.</title>
        <authorList>
            <person name="Sahin N."/>
            <person name="Ay H."/>
            <person name="Saygin H."/>
        </authorList>
    </citation>
    <scope>NUCLEOTIDE SEQUENCE [LARGE SCALE GENOMIC DNA]</scope>
    <source>
        <strain evidence="2 3">KC310</strain>
    </source>
</reference>
<accession>A0A4R4V6W4</accession>
<protein>
    <recommendedName>
        <fullName evidence="4">Extracellular solute-binding protein</fullName>
    </recommendedName>
</protein>
<sequence>MRTWFPPGWRERLRRGNVVAFGCGALLMVLLLTWQSSLSAGPSQPDRPRPTISPPSVPATPQENCGGNDAELVVATGDDVSTGSVRREVIEEWNGLLKPPGDPRAKLLELSDSTDVRRAQMAALAQAGSCAYDVLVLDVAWVTEFARHGYIQPIDLEGRDDRFLSGPLLAGQIDGEQYGVPFAADAPLEYRRRDGRSGGYLLQLDDNEMGTINFLETIELGGGKVLDGDDRTAIALDLEPDGTWRALKSSRRTLSSTDESAAVLRESLQMDEDASVVAFKEGEAGGQPVSYMRNWPIAFHQLAADPRMRAPDQRLTFDVHAPVTRGGVLGGSVLAVSRHIKPGKLAPAKRLIDRLTSPEVQAKLFACGGYSPVLTEVYERYEGGGGPSCQRQDGSDITNPSLDELAKLAAETRKSIELARPRPKSPYYAQFSELFRRCARGVWENKVSRETFFASVGALEGALSGRVQDDRPLCGKEGT</sequence>
<keyword evidence="3" id="KW-1185">Reference proteome</keyword>
<dbReference type="RefSeq" id="WP_132598264.1">
    <property type="nucleotide sequence ID" value="NZ_SMKO01000090.1"/>
</dbReference>
<dbReference type="Gene3D" id="3.40.190.10">
    <property type="entry name" value="Periplasmic binding protein-like II"/>
    <property type="match status" value="3"/>
</dbReference>
<evidence type="ECO:0000313" key="2">
    <source>
        <dbReference type="EMBL" id="TDD00622.1"/>
    </source>
</evidence>
<evidence type="ECO:0000313" key="3">
    <source>
        <dbReference type="Proteomes" id="UP000295258"/>
    </source>
</evidence>
<evidence type="ECO:0008006" key="4">
    <source>
        <dbReference type="Google" id="ProtNLM"/>
    </source>
</evidence>
<gene>
    <name evidence="2" type="ORF">E1292_28160</name>
</gene>
<organism evidence="2 3">
    <name type="scientific">Nonomuraea deserti</name>
    <dbReference type="NCBI Taxonomy" id="1848322"/>
    <lineage>
        <taxon>Bacteria</taxon>
        <taxon>Bacillati</taxon>
        <taxon>Actinomycetota</taxon>
        <taxon>Actinomycetes</taxon>
        <taxon>Streptosporangiales</taxon>
        <taxon>Streptosporangiaceae</taxon>
        <taxon>Nonomuraea</taxon>
    </lineage>
</organism>
<dbReference type="Proteomes" id="UP000295258">
    <property type="component" value="Unassembled WGS sequence"/>
</dbReference>
<dbReference type="AlphaFoldDB" id="A0A4R4V6W4"/>
<proteinExistence type="predicted"/>
<comment type="caution">
    <text evidence="2">The sequence shown here is derived from an EMBL/GenBank/DDBJ whole genome shotgun (WGS) entry which is preliminary data.</text>
</comment>